<dbReference type="AlphaFoldDB" id="Q6ZP14"/>
<dbReference type="BioGRID-ORCS" id="100129697">
    <property type="hits" value="2 hits in 120 CRISPR screens"/>
</dbReference>
<sequence>MRGGHSPAAAPAHTGGRRGGGAPAPQCVRSPAALSRRHQPGRLLLHVCSPVPWTGTATEGQSVGTCLPGQFTRPLDRHRHRGSECWHLSSGSVHPSPGPAPAQRVRVLAPVFRICSPLPRTGTATEGQECWHLSSGSVHPSPGPAPPQRVRSVGTCLPDLFTRPLDRHRHRGSECWHLSSGSVHPSPGPAPPQRVRVLAPVFRICSPVPWTGTATEGQSVGTCLPDLFTRPLDRHRHRGSECWHLSSGSVHPSPGSAPAQRVRVLAPVFRICSPVPWTGTATEGQSVGTCLPDLFTPRLDRHRHRGSECWHLSSGSVHPSPGPAPPQRVRVLAPVFRICSPLPWIGTGTEGQSVGTCLPDLFTRPLDRHRHRGSECWHLSSGSVHPSPGLAPAQRVECWHLSSGSPSLPLFVE</sequence>
<evidence type="ECO:0000313" key="2">
    <source>
        <dbReference type="EMBL" id="BAC85311.1"/>
    </source>
</evidence>
<feature type="region of interest" description="Disordered" evidence="1">
    <location>
        <begin position="1"/>
        <end position="35"/>
    </location>
</feature>
<evidence type="ECO:0000256" key="1">
    <source>
        <dbReference type="SAM" id="MobiDB-lite"/>
    </source>
</evidence>
<protein>
    <submittedName>
        <fullName evidence="2">cDNA FLJ26728 fis, clone PNC06635</fullName>
    </submittedName>
</protein>
<proteinExistence type="evidence at transcript level"/>
<reference evidence="2" key="1">
    <citation type="submission" date="2003-07" db="EMBL/GenBank/DDBJ databases">
        <title>NEDO human cDNA sequencing project.</title>
        <authorList>
            <person name="Ninomiya K."/>
            <person name="Wagatsuma M."/>
            <person name="Kanda K."/>
            <person name="Kondo H."/>
            <person name="Yokoi T."/>
            <person name="Kodaira H."/>
            <person name="Furuya T."/>
            <person name="Takahashi M."/>
            <person name="Kikkawa E."/>
            <person name="Omura Y."/>
            <person name="Abe K."/>
            <person name="Kamihara K."/>
            <person name="Katsuta N."/>
            <person name="Sato K."/>
            <person name="Tanikawa M."/>
            <person name="Yamazaki M."/>
            <person name="Suzuki Y."/>
            <person name="Hata H."/>
            <person name="Nakagawa K."/>
            <person name="Mizuno S."/>
            <person name="Morinaga M."/>
            <person name="Kawamura M."/>
            <person name="Sugiyama T."/>
            <person name="Irie R."/>
            <person name="Otsuki T."/>
            <person name="Sato H."/>
            <person name="Nishikawa T."/>
            <person name="Sugiyama A."/>
            <person name="Kawakami B."/>
            <person name="Nagai K."/>
            <person name="Isogai T."/>
            <person name="Sugano S."/>
        </authorList>
    </citation>
    <scope>NUCLEOTIDE SEQUENCE</scope>
    <source>
        <tissue evidence="2">Pancreas</tissue>
    </source>
</reference>
<organism evidence="2">
    <name type="scientific">Homo sapiens</name>
    <name type="common">Human</name>
    <dbReference type="NCBI Taxonomy" id="9606"/>
    <lineage>
        <taxon>Eukaryota</taxon>
        <taxon>Metazoa</taxon>
        <taxon>Chordata</taxon>
        <taxon>Craniata</taxon>
        <taxon>Vertebrata</taxon>
        <taxon>Euteleostomi</taxon>
        <taxon>Mammalia</taxon>
        <taxon>Eutheria</taxon>
        <taxon>Euarchontoglires</taxon>
        <taxon>Primates</taxon>
        <taxon>Haplorrhini</taxon>
        <taxon>Catarrhini</taxon>
        <taxon>Hominidae</taxon>
        <taxon>Homo</taxon>
    </lineage>
</organism>
<dbReference type="GeneID" id="100129697"/>
<name>Q6ZP14_HUMAN</name>
<dbReference type="PhylomeDB" id="Q6ZP14"/>
<dbReference type="EMBL" id="AK130238">
    <property type="protein sequence ID" value="BAC85311.1"/>
    <property type="molecule type" value="mRNA"/>
</dbReference>
<accession>Q6ZP14</accession>